<evidence type="ECO:0000256" key="2">
    <source>
        <dbReference type="ARBA" id="ARBA00022485"/>
    </source>
</evidence>
<dbReference type="InterPro" id="IPR058240">
    <property type="entry name" value="rSAM_sf"/>
</dbReference>
<dbReference type="SFLD" id="SFLDS00029">
    <property type="entry name" value="Radical_SAM"/>
    <property type="match status" value="1"/>
</dbReference>
<evidence type="ECO:0000256" key="6">
    <source>
        <dbReference type="ARBA" id="ARBA00023004"/>
    </source>
</evidence>
<dbReference type="OrthoDB" id="9763993at2"/>
<dbReference type="InterPro" id="IPR010505">
    <property type="entry name" value="MoaA_twitch"/>
</dbReference>
<sequence length="320" mass="34857">MSLIDPLGRRFRSLRVSLTAACNYACDYCVPAGSVLKPSPNALDGADLMRLVGLLDRVLDLKKIRLTGGEPLIAPNLSAVLAGLRAHQSEISLTTNGQFLGRHVEALKAAGCKRINVSLDSMDPVVFKTMAKAGDLESVLSGIEAALAVGMKVKLNTVPMRTQNRDQVVPLFDWCSQRGIELRFIELMRMGHLQDVAAFDREFVPQAELVELLAVFGEAEQLPREANSTSQTWVNARGRFGFISNESAPFCGDCDRLRLTSDGMLYGCISSSNALDIRPALTLDEPEAIALIVDRLGRALKDKQPVRFSGEQTIMQILGG</sequence>
<protein>
    <submittedName>
        <fullName evidence="12">Radical SAM protein</fullName>
    </submittedName>
</protein>
<dbReference type="PROSITE" id="PS51918">
    <property type="entry name" value="RADICAL_SAM"/>
    <property type="match status" value="1"/>
</dbReference>
<keyword evidence="10" id="KW-0456">Lyase</keyword>
<evidence type="ECO:0000256" key="9">
    <source>
        <dbReference type="ARBA" id="ARBA00023150"/>
    </source>
</evidence>
<keyword evidence="5" id="KW-0547">Nucleotide-binding</keyword>
<evidence type="ECO:0000259" key="11">
    <source>
        <dbReference type="PROSITE" id="PS51918"/>
    </source>
</evidence>
<dbReference type="GO" id="GO:0046872">
    <property type="term" value="F:metal ion binding"/>
    <property type="evidence" value="ECO:0007669"/>
    <property type="project" value="UniProtKB-KW"/>
</dbReference>
<evidence type="ECO:0000256" key="10">
    <source>
        <dbReference type="ARBA" id="ARBA00023239"/>
    </source>
</evidence>
<dbReference type="SFLD" id="SFLDG01067">
    <property type="entry name" value="SPASM/twitch_domain_containing"/>
    <property type="match status" value="1"/>
</dbReference>
<dbReference type="GO" id="GO:0051539">
    <property type="term" value="F:4 iron, 4 sulfur cluster binding"/>
    <property type="evidence" value="ECO:0007669"/>
    <property type="project" value="UniProtKB-KW"/>
</dbReference>
<organism evidence="12 13">
    <name type="scientific">Litorivicinus lipolyticus</name>
    <dbReference type="NCBI Taxonomy" id="418701"/>
    <lineage>
        <taxon>Bacteria</taxon>
        <taxon>Pseudomonadati</taxon>
        <taxon>Pseudomonadota</taxon>
        <taxon>Gammaproteobacteria</taxon>
        <taxon>Oceanospirillales</taxon>
        <taxon>Litorivicinaceae</taxon>
        <taxon>Litorivicinus</taxon>
    </lineage>
</organism>
<dbReference type="PANTHER" id="PTHR22960:SF0">
    <property type="entry name" value="MOLYBDENUM COFACTOR BIOSYNTHESIS PROTEIN 1"/>
    <property type="match status" value="1"/>
</dbReference>
<dbReference type="SMART" id="SM00729">
    <property type="entry name" value="Elp3"/>
    <property type="match status" value="1"/>
</dbReference>
<dbReference type="SFLD" id="SFLDG01383">
    <property type="entry name" value="cyclic_pyranopterin_phosphate"/>
    <property type="match status" value="1"/>
</dbReference>
<evidence type="ECO:0000256" key="4">
    <source>
        <dbReference type="ARBA" id="ARBA00022723"/>
    </source>
</evidence>
<dbReference type="SUPFAM" id="SSF102114">
    <property type="entry name" value="Radical SAM enzymes"/>
    <property type="match status" value="1"/>
</dbReference>
<comment type="cofactor">
    <cofactor evidence="1">
        <name>[4Fe-4S] cluster</name>
        <dbReference type="ChEBI" id="CHEBI:49883"/>
    </cofactor>
</comment>
<evidence type="ECO:0000313" key="13">
    <source>
        <dbReference type="Proteomes" id="UP000388235"/>
    </source>
</evidence>
<evidence type="ECO:0000256" key="1">
    <source>
        <dbReference type="ARBA" id="ARBA00001966"/>
    </source>
</evidence>
<dbReference type="GO" id="GO:0061798">
    <property type="term" value="F:GTP 3',8'-cyclase activity"/>
    <property type="evidence" value="ECO:0007669"/>
    <property type="project" value="TreeGrafter"/>
</dbReference>
<dbReference type="RefSeq" id="WP_153713356.1">
    <property type="nucleotide sequence ID" value="NZ_CP045871.1"/>
</dbReference>
<dbReference type="AlphaFoldDB" id="A0A5Q2QC46"/>
<dbReference type="PANTHER" id="PTHR22960">
    <property type="entry name" value="MOLYBDOPTERIN COFACTOR SYNTHESIS PROTEIN A"/>
    <property type="match status" value="1"/>
</dbReference>
<keyword evidence="9" id="KW-0501">Molybdenum cofactor biosynthesis</keyword>
<dbReference type="Pfam" id="PF04055">
    <property type="entry name" value="Radical_SAM"/>
    <property type="match status" value="1"/>
</dbReference>
<feature type="domain" description="Radical SAM core" evidence="11">
    <location>
        <begin position="6"/>
        <end position="219"/>
    </location>
</feature>
<evidence type="ECO:0000313" key="12">
    <source>
        <dbReference type="EMBL" id="QGG79852.1"/>
    </source>
</evidence>
<dbReference type="CDD" id="cd01335">
    <property type="entry name" value="Radical_SAM"/>
    <property type="match status" value="1"/>
</dbReference>
<dbReference type="InterPro" id="IPR006638">
    <property type="entry name" value="Elp3/MiaA/NifB-like_rSAM"/>
</dbReference>
<keyword evidence="2" id="KW-0004">4Fe-4S</keyword>
<dbReference type="Gene3D" id="3.20.20.70">
    <property type="entry name" value="Aldolase class I"/>
    <property type="match status" value="1"/>
</dbReference>
<dbReference type="InterPro" id="IPR050105">
    <property type="entry name" value="MoCo_biosynth_MoaA/MoaC"/>
</dbReference>
<accession>A0A5Q2QC46</accession>
<dbReference type="InterPro" id="IPR040064">
    <property type="entry name" value="MoaA-like"/>
</dbReference>
<dbReference type="GO" id="GO:0005525">
    <property type="term" value="F:GTP binding"/>
    <property type="evidence" value="ECO:0007669"/>
    <property type="project" value="UniProtKB-KW"/>
</dbReference>
<keyword evidence="7" id="KW-0411">Iron-sulfur</keyword>
<dbReference type="GO" id="GO:0006777">
    <property type="term" value="P:Mo-molybdopterin cofactor biosynthetic process"/>
    <property type="evidence" value="ECO:0007669"/>
    <property type="project" value="UniProtKB-KW"/>
</dbReference>
<dbReference type="EMBL" id="CP045871">
    <property type="protein sequence ID" value="QGG79852.1"/>
    <property type="molecule type" value="Genomic_DNA"/>
</dbReference>
<gene>
    <name evidence="12" type="ORF">GH975_04385</name>
</gene>
<proteinExistence type="predicted"/>
<dbReference type="KEGG" id="llp:GH975_04385"/>
<dbReference type="Pfam" id="PF06463">
    <property type="entry name" value="Mob_synth_C"/>
    <property type="match status" value="1"/>
</dbReference>
<dbReference type="InterPro" id="IPR007197">
    <property type="entry name" value="rSAM"/>
</dbReference>
<keyword evidence="8" id="KW-0342">GTP-binding</keyword>
<dbReference type="GO" id="GO:0061799">
    <property type="term" value="F:cyclic pyranopterin monophosphate synthase activity"/>
    <property type="evidence" value="ECO:0007669"/>
    <property type="project" value="TreeGrafter"/>
</dbReference>
<evidence type="ECO:0000256" key="8">
    <source>
        <dbReference type="ARBA" id="ARBA00023134"/>
    </source>
</evidence>
<keyword evidence="4" id="KW-0479">Metal-binding</keyword>
<dbReference type="InterPro" id="IPR013785">
    <property type="entry name" value="Aldolase_TIM"/>
</dbReference>
<keyword evidence="6" id="KW-0408">Iron</keyword>
<keyword evidence="3" id="KW-0949">S-adenosyl-L-methionine</keyword>
<evidence type="ECO:0000256" key="3">
    <source>
        <dbReference type="ARBA" id="ARBA00022691"/>
    </source>
</evidence>
<evidence type="ECO:0000256" key="5">
    <source>
        <dbReference type="ARBA" id="ARBA00022741"/>
    </source>
</evidence>
<name>A0A5Q2QC46_9GAMM</name>
<reference evidence="12 13" key="1">
    <citation type="submission" date="2019-11" db="EMBL/GenBank/DDBJ databases">
        <authorList>
            <person name="Khan S.A."/>
            <person name="Jeon C.O."/>
            <person name="Chun B.H."/>
        </authorList>
    </citation>
    <scope>NUCLEOTIDE SEQUENCE [LARGE SCALE GENOMIC DNA]</scope>
    <source>
        <strain evidence="12 13">IMCC 1097</strain>
    </source>
</reference>
<keyword evidence="13" id="KW-1185">Reference proteome</keyword>
<evidence type="ECO:0000256" key="7">
    <source>
        <dbReference type="ARBA" id="ARBA00023014"/>
    </source>
</evidence>
<dbReference type="SFLD" id="SFLDG01386">
    <property type="entry name" value="main_SPASM_domain-containing"/>
    <property type="match status" value="1"/>
</dbReference>
<dbReference type="Proteomes" id="UP000388235">
    <property type="component" value="Chromosome"/>
</dbReference>